<dbReference type="HOGENOM" id="CLU_020027_14_0_1"/>
<feature type="chain" id="PRO_5001648552" description="Beta-lactamase-related domain-containing protein" evidence="3">
    <location>
        <begin position="21"/>
        <end position="625"/>
    </location>
</feature>
<dbReference type="Pfam" id="PF00144">
    <property type="entry name" value="Beta-lactamase"/>
    <property type="match status" value="1"/>
</dbReference>
<sequence>MKSIWATLSLGLAYAQEGLSSQVPFYSENVPELTLSNFTKPLISARTEEYIQTILTKWNSTGLSVAVVRKDEGSPTGWRHEFGAYGIAKGDGSSMTPDSLFGIGSNSKLFLAFSVGLLISNKTLAEERGKEIKWSTKIRDLIPEWGLMDEDMDRGVSLQDMLSHRTGMPRHDFSGVQREGGVSEMISTMRYLRPSAELRETFQYNNLMYETLSYLPQVLLNQSYESYIAQHMFDPLNMTSSTFSIAKAEARGTLADGFQWDMQDHTKGKNGTLLPTIPFFQRPGEEQILAGAGGVLSSARDLVTWVSMLLNNGRHPYTNETIIPADVVEHVAYGRSVPHGKPNYPELSPPVYGAGQFRYSYQGHDSIEHGGSIPGYKTQVARFPADNLGVITLSNEGSGGTLIIESVKFRIADEILGLKELDWNDRFEKQWREEVEKSQQFTPRPSSPSKPSAAYQDLSSKTFNHPTYGKLKPCIVPSSVLPSDFSPTNPWHTHSHCTALLSSHPVRRILSASDLSIPTYIFPWKRYFATHLRLSHFDGNLFNVTVIWSNAEVREKEGYIYGEANRGDVLVGLDAHYEVEWVHGKEEGLAFKGDIWGMEGLDASSPGGVGKASAEVWFGSVGDDA</sequence>
<evidence type="ECO:0000256" key="2">
    <source>
        <dbReference type="SAM" id="MobiDB-lite"/>
    </source>
</evidence>
<keyword evidence="6" id="KW-1185">Reference proteome</keyword>
<dbReference type="STRING" id="685588.A0A067SR10"/>
<evidence type="ECO:0000313" key="6">
    <source>
        <dbReference type="Proteomes" id="UP000027222"/>
    </source>
</evidence>
<keyword evidence="3" id="KW-0732">Signal</keyword>
<evidence type="ECO:0000313" key="5">
    <source>
        <dbReference type="EMBL" id="KDR69233.1"/>
    </source>
</evidence>
<dbReference type="InterPro" id="IPR001466">
    <property type="entry name" value="Beta-lactam-related"/>
</dbReference>
<feature type="region of interest" description="Disordered" evidence="2">
    <location>
        <begin position="434"/>
        <end position="456"/>
    </location>
</feature>
<organism evidence="5 6">
    <name type="scientific">Galerina marginata (strain CBS 339.88)</name>
    <dbReference type="NCBI Taxonomy" id="685588"/>
    <lineage>
        <taxon>Eukaryota</taxon>
        <taxon>Fungi</taxon>
        <taxon>Dikarya</taxon>
        <taxon>Basidiomycota</taxon>
        <taxon>Agaricomycotina</taxon>
        <taxon>Agaricomycetes</taxon>
        <taxon>Agaricomycetidae</taxon>
        <taxon>Agaricales</taxon>
        <taxon>Agaricineae</taxon>
        <taxon>Strophariaceae</taxon>
        <taxon>Galerina</taxon>
    </lineage>
</organism>
<name>A0A067SR10_GALM3</name>
<reference evidence="6" key="1">
    <citation type="journal article" date="2014" name="Proc. Natl. Acad. Sci. U.S.A.">
        <title>Extensive sampling of basidiomycete genomes demonstrates inadequacy of the white-rot/brown-rot paradigm for wood decay fungi.</title>
        <authorList>
            <person name="Riley R."/>
            <person name="Salamov A.A."/>
            <person name="Brown D.W."/>
            <person name="Nagy L.G."/>
            <person name="Floudas D."/>
            <person name="Held B.W."/>
            <person name="Levasseur A."/>
            <person name="Lombard V."/>
            <person name="Morin E."/>
            <person name="Otillar R."/>
            <person name="Lindquist E.A."/>
            <person name="Sun H."/>
            <person name="LaButti K.M."/>
            <person name="Schmutz J."/>
            <person name="Jabbour D."/>
            <person name="Luo H."/>
            <person name="Baker S.E."/>
            <person name="Pisabarro A.G."/>
            <person name="Walton J.D."/>
            <person name="Blanchette R.A."/>
            <person name="Henrissat B."/>
            <person name="Martin F."/>
            <person name="Cullen D."/>
            <person name="Hibbett D.S."/>
            <person name="Grigoriev I.V."/>
        </authorList>
    </citation>
    <scope>NUCLEOTIDE SEQUENCE [LARGE SCALE GENOMIC DNA]</scope>
    <source>
        <strain evidence="6">CBS 339.88</strain>
    </source>
</reference>
<feature type="compositionally biased region" description="Low complexity" evidence="2">
    <location>
        <begin position="443"/>
        <end position="452"/>
    </location>
</feature>
<feature type="signal peptide" evidence="3">
    <location>
        <begin position="1"/>
        <end position="20"/>
    </location>
</feature>
<dbReference type="Proteomes" id="UP000027222">
    <property type="component" value="Unassembled WGS sequence"/>
</dbReference>
<comment type="similarity">
    <text evidence="1">Belongs to the peptidase S12 family.</text>
</comment>
<dbReference type="AlphaFoldDB" id="A0A067SR10"/>
<protein>
    <recommendedName>
        <fullName evidence="4">Beta-lactamase-related domain-containing protein</fullName>
    </recommendedName>
</protein>
<dbReference type="SUPFAM" id="SSF56601">
    <property type="entry name" value="beta-lactamase/transpeptidase-like"/>
    <property type="match status" value="1"/>
</dbReference>
<dbReference type="EMBL" id="KL142403">
    <property type="protein sequence ID" value="KDR69233.1"/>
    <property type="molecule type" value="Genomic_DNA"/>
</dbReference>
<dbReference type="PANTHER" id="PTHR46825">
    <property type="entry name" value="D-ALANYL-D-ALANINE-CARBOXYPEPTIDASE/ENDOPEPTIDASE AMPH"/>
    <property type="match status" value="1"/>
</dbReference>
<dbReference type="InterPro" id="IPR050491">
    <property type="entry name" value="AmpC-like"/>
</dbReference>
<feature type="domain" description="Beta-lactamase-related" evidence="4">
    <location>
        <begin position="60"/>
        <end position="397"/>
    </location>
</feature>
<evidence type="ECO:0000256" key="1">
    <source>
        <dbReference type="ARBA" id="ARBA00038215"/>
    </source>
</evidence>
<dbReference type="PANTHER" id="PTHR46825:SF15">
    <property type="entry name" value="BETA-LACTAMASE-RELATED DOMAIN-CONTAINING PROTEIN"/>
    <property type="match status" value="1"/>
</dbReference>
<proteinExistence type="inferred from homology"/>
<gene>
    <name evidence="5" type="ORF">GALMADRAFT_256070</name>
</gene>
<dbReference type="OrthoDB" id="5946976at2759"/>
<accession>A0A067SR10</accession>
<evidence type="ECO:0000259" key="4">
    <source>
        <dbReference type="Pfam" id="PF00144"/>
    </source>
</evidence>
<dbReference type="Gene3D" id="3.40.710.10">
    <property type="entry name" value="DD-peptidase/beta-lactamase superfamily"/>
    <property type="match status" value="1"/>
</dbReference>
<evidence type="ECO:0000256" key="3">
    <source>
        <dbReference type="SAM" id="SignalP"/>
    </source>
</evidence>
<dbReference type="InterPro" id="IPR012338">
    <property type="entry name" value="Beta-lactam/transpept-like"/>
</dbReference>